<dbReference type="AlphaFoldDB" id="A0A510KQS6"/>
<dbReference type="EMBL" id="AP019841">
    <property type="protein sequence ID" value="BBM54098.1"/>
    <property type="molecule type" value="Genomic_DNA"/>
</dbReference>
<gene>
    <name evidence="1" type="ORF">JMUB3936_0376</name>
</gene>
<reference evidence="1 2" key="1">
    <citation type="submission" date="2019-07" db="EMBL/GenBank/DDBJ databases">
        <title>Complete Genome Sequence of Leptotrichia wadei Strain JMUB3936.</title>
        <authorList>
            <person name="Watanabe S."/>
            <person name="Cui L."/>
        </authorList>
    </citation>
    <scope>NUCLEOTIDE SEQUENCE [LARGE SCALE GENOMIC DNA]</scope>
    <source>
        <strain evidence="1 2">JMUB3936</strain>
    </source>
</reference>
<protein>
    <submittedName>
        <fullName evidence="1">Uncharacterized protein</fullName>
    </submittedName>
</protein>
<accession>A0A510KQS6</accession>
<organism evidence="1 2">
    <name type="scientific">Leptotrichia wadei</name>
    <dbReference type="NCBI Taxonomy" id="157687"/>
    <lineage>
        <taxon>Bacteria</taxon>
        <taxon>Fusobacteriati</taxon>
        <taxon>Fusobacteriota</taxon>
        <taxon>Fusobacteriia</taxon>
        <taxon>Fusobacteriales</taxon>
        <taxon>Leptotrichiaceae</taxon>
        <taxon>Leptotrichia</taxon>
    </lineage>
</organism>
<evidence type="ECO:0000313" key="1">
    <source>
        <dbReference type="EMBL" id="BBM54098.1"/>
    </source>
</evidence>
<evidence type="ECO:0000313" key="2">
    <source>
        <dbReference type="Proteomes" id="UP000321944"/>
    </source>
</evidence>
<name>A0A510KQS6_9FUSO</name>
<proteinExistence type="predicted"/>
<dbReference type="Proteomes" id="UP000321944">
    <property type="component" value="Chromosome"/>
</dbReference>
<sequence length="55" mass="6516">MKLYIFFMKLEKHKILCYHYVMKTIYSVSGKKGLNELDMFRGIREVDGLQKSGKV</sequence>